<evidence type="ECO:0000313" key="2">
    <source>
        <dbReference type="Proteomes" id="UP001225644"/>
    </source>
</evidence>
<evidence type="ECO:0000313" key="1">
    <source>
        <dbReference type="EMBL" id="MDQ0286471.1"/>
    </source>
</evidence>
<sequence>MNRGDYTYDIRMFKDIFEYEFTYLNGFRGGKNLP</sequence>
<evidence type="ECO:0008006" key="3">
    <source>
        <dbReference type="Google" id="ProtNLM"/>
    </source>
</evidence>
<dbReference type="EMBL" id="JAUSUX010000010">
    <property type="protein sequence ID" value="MDQ0286471.1"/>
    <property type="molecule type" value="Genomic_DNA"/>
</dbReference>
<reference evidence="1 2" key="1">
    <citation type="submission" date="2023-07" db="EMBL/GenBank/DDBJ databases">
        <title>Genomic Encyclopedia of Type Strains, Phase IV (KMG-IV): sequencing the most valuable type-strain genomes for metagenomic binning, comparative biology and taxonomic classification.</title>
        <authorList>
            <person name="Goeker M."/>
        </authorList>
    </citation>
    <scope>NUCLEOTIDE SEQUENCE [LARGE SCALE GENOMIC DNA]</scope>
    <source>
        <strain evidence="1 2">DSM 12396</strain>
    </source>
</reference>
<name>A0ABU0B166_9FIRM</name>
<dbReference type="Proteomes" id="UP001225644">
    <property type="component" value="Unassembled WGS sequence"/>
</dbReference>
<accession>A0ABU0B166</accession>
<gene>
    <name evidence="1" type="ORF">J2Z49_001585</name>
</gene>
<comment type="caution">
    <text evidence="1">The sequence shown here is derived from an EMBL/GenBank/DDBJ whole genome shotgun (WGS) entry which is preliminary data.</text>
</comment>
<protein>
    <recommendedName>
        <fullName evidence="3">IS5/IS1182 family transposase</fullName>
    </recommendedName>
</protein>
<keyword evidence="2" id="KW-1185">Reference proteome</keyword>
<proteinExistence type="predicted"/>
<organism evidence="1 2">
    <name type="scientific">Desulfofundulus luciae</name>
    <dbReference type="NCBI Taxonomy" id="74702"/>
    <lineage>
        <taxon>Bacteria</taxon>
        <taxon>Bacillati</taxon>
        <taxon>Bacillota</taxon>
        <taxon>Clostridia</taxon>
        <taxon>Eubacteriales</taxon>
        <taxon>Peptococcaceae</taxon>
        <taxon>Desulfofundulus</taxon>
    </lineage>
</organism>